<keyword evidence="1" id="KW-0472">Membrane</keyword>
<keyword evidence="1" id="KW-1133">Transmembrane helix</keyword>
<evidence type="ECO:0000313" key="3">
    <source>
        <dbReference type="Proteomes" id="UP000295023"/>
    </source>
</evidence>
<feature type="transmembrane region" description="Helical" evidence="1">
    <location>
        <begin position="70"/>
        <end position="90"/>
    </location>
</feature>
<accession>A0A4R4D226</accession>
<sequence>MSHLARVLWFLLRFALYYATAWVRFFSKPGSRLIVPALLMAGAFLWRDHWHHAITATLRAADPGYEPETAVLDTVLVALLVGFIVAYALASKLLAVLLGAFPLPSHPLYPQRPLEAPKQTISPAPVRIVVPPLPRQRQRSAAG</sequence>
<gene>
    <name evidence="2" type="ORF">EXY23_26575</name>
</gene>
<comment type="caution">
    <text evidence="2">The sequence shown here is derived from an EMBL/GenBank/DDBJ whole genome shotgun (WGS) entry which is preliminary data.</text>
</comment>
<keyword evidence="1" id="KW-0812">Transmembrane</keyword>
<evidence type="ECO:0000313" key="2">
    <source>
        <dbReference type="EMBL" id="TCZ51908.1"/>
    </source>
</evidence>
<dbReference type="Proteomes" id="UP000295023">
    <property type="component" value="Unassembled WGS sequence"/>
</dbReference>
<dbReference type="EMBL" id="SKBM01000052">
    <property type="protein sequence ID" value="TCZ51908.1"/>
    <property type="molecule type" value="Genomic_DNA"/>
</dbReference>
<protein>
    <submittedName>
        <fullName evidence="2">Uncharacterized protein</fullName>
    </submittedName>
</protein>
<feature type="transmembrane region" description="Helical" evidence="1">
    <location>
        <begin position="6"/>
        <end position="26"/>
    </location>
</feature>
<organism evidence="2 3">
    <name type="scientific">Roseicella aquatilis</name>
    <dbReference type="NCBI Taxonomy" id="2527868"/>
    <lineage>
        <taxon>Bacteria</taxon>
        <taxon>Pseudomonadati</taxon>
        <taxon>Pseudomonadota</taxon>
        <taxon>Alphaproteobacteria</taxon>
        <taxon>Acetobacterales</taxon>
        <taxon>Roseomonadaceae</taxon>
        <taxon>Roseicella</taxon>
    </lineage>
</organism>
<dbReference type="RefSeq" id="WP_132297412.1">
    <property type="nucleotide sequence ID" value="NZ_SKBM01000052.1"/>
</dbReference>
<keyword evidence="3" id="KW-1185">Reference proteome</keyword>
<proteinExistence type="predicted"/>
<reference evidence="2 3" key="1">
    <citation type="submission" date="2019-03" db="EMBL/GenBank/DDBJ databases">
        <title>Paracraurococcus aquatilis NE82 genome sequence.</title>
        <authorList>
            <person name="Zhao Y."/>
            <person name="Du Z."/>
        </authorList>
    </citation>
    <scope>NUCLEOTIDE SEQUENCE [LARGE SCALE GENOMIC DNA]</scope>
    <source>
        <strain evidence="2 3">NE82</strain>
    </source>
</reference>
<name>A0A4R4D226_9PROT</name>
<evidence type="ECO:0000256" key="1">
    <source>
        <dbReference type="SAM" id="Phobius"/>
    </source>
</evidence>
<dbReference type="AlphaFoldDB" id="A0A4R4D226"/>